<proteinExistence type="predicted"/>
<name>A0A9X9M655_GULGU</name>
<dbReference type="EMBL" id="CYRY02043341">
    <property type="protein sequence ID" value="VCX37660.1"/>
    <property type="molecule type" value="Genomic_DNA"/>
</dbReference>
<evidence type="ECO:0000256" key="1">
    <source>
        <dbReference type="SAM" id="MobiDB-lite"/>
    </source>
</evidence>
<sequence length="21" mass="2320">MGHMKPNIVSTSSWATWPVSC</sequence>
<organism evidence="2 3">
    <name type="scientific">Gulo gulo</name>
    <name type="common">Wolverine</name>
    <name type="synonym">Gluton</name>
    <dbReference type="NCBI Taxonomy" id="48420"/>
    <lineage>
        <taxon>Eukaryota</taxon>
        <taxon>Metazoa</taxon>
        <taxon>Chordata</taxon>
        <taxon>Craniata</taxon>
        <taxon>Vertebrata</taxon>
        <taxon>Euteleostomi</taxon>
        <taxon>Mammalia</taxon>
        <taxon>Eutheria</taxon>
        <taxon>Laurasiatheria</taxon>
        <taxon>Carnivora</taxon>
        <taxon>Caniformia</taxon>
        <taxon>Musteloidea</taxon>
        <taxon>Mustelidae</taxon>
        <taxon>Guloninae</taxon>
        <taxon>Gulo</taxon>
    </lineage>
</organism>
<accession>A0A9X9M655</accession>
<reference evidence="2 3" key="1">
    <citation type="submission" date="2018-10" db="EMBL/GenBank/DDBJ databases">
        <authorList>
            <person name="Ekblom R."/>
            <person name="Jareborg N."/>
        </authorList>
    </citation>
    <scope>NUCLEOTIDE SEQUENCE [LARGE SCALE GENOMIC DNA]</scope>
    <source>
        <tissue evidence="2">Muscle</tissue>
    </source>
</reference>
<dbReference type="AlphaFoldDB" id="A0A9X9M655"/>
<feature type="region of interest" description="Disordered" evidence="1">
    <location>
        <begin position="1"/>
        <end position="21"/>
    </location>
</feature>
<dbReference type="Proteomes" id="UP000269945">
    <property type="component" value="Unassembled WGS sequence"/>
</dbReference>
<gene>
    <name evidence="2" type="ORF">BN2614_LOCUS5</name>
</gene>
<protein>
    <submittedName>
        <fullName evidence="2">Uncharacterized protein</fullName>
    </submittedName>
</protein>
<evidence type="ECO:0000313" key="3">
    <source>
        <dbReference type="Proteomes" id="UP000269945"/>
    </source>
</evidence>
<comment type="caution">
    <text evidence="2">The sequence shown here is derived from an EMBL/GenBank/DDBJ whole genome shotgun (WGS) entry which is preliminary data.</text>
</comment>
<evidence type="ECO:0000313" key="2">
    <source>
        <dbReference type="EMBL" id="VCX37660.1"/>
    </source>
</evidence>
<keyword evidence="3" id="KW-1185">Reference proteome</keyword>